<gene>
    <name evidence="1" type="ORF">TRFO_18765</name>
</gene>
<dbReference type="Proteomes" id="UP000179807">
    <property type="component" value="Unassembled WGS sequence"/>
</dbReference>
<dbReference type="EMBL" id="MLAK01000581">
    <property type="protein sequence ID" value="OHT11705.1"/>
    <property type="molecule type" value="Genomic_DNA"/>
</dbReference>
<dbReference type="VEuPathDB" id="TrichDB:TRFO_18765"/>
<protein>
    <recommendedName>
        <fullName evidence="3">Rab-GAP TBC domain-containing protein</fullName>
    </recommendedName>
</protein>
<dbReference type="AlphaFoldDB" id="A0A1J4KK84"/>
<accession>A0A1J4KK84</accession>
<organism evidence="1 2">
    <name type="scientific">Tritrichomonas foetus</name>
    <dbReference type="NCBI Taxonomy" id="1144522"/>
    <lineage>
        <taxon>Eukaryota</taxon>
        <taxon>Metamonada</taxon>
        <taxon>Parabasalia</taxon>
        <taxon>Tritrichomonadida</taxon>
        <taxon>Tritrichomonadidae</taxon>
        <taxon>Tritrichomonas</taxon>
    </lineage>
</organism>
<dbReference type="RefSeq" id="XP_068364841.1">
    <property type="nucleotide sequence ID" value="XM_068500375.1"/>
</dbReference>
<evidence type="ECO:0008006" key="3">
    <source>
        <dbReference type="Google" id="ProtNLM"/>
    </source>
</evidence>
<sequence length="530" mass="61262">MISTEIPDSRTFDNISMYLTGLSAVSGSISLRKMIMTHALYLIEDGIDSPYPFTDCYTLTPLTKPYVCVDGHHIFDLSFYSEITIIEEPARLCFHDPTQELGISLNFKSKDAFHDFFDYLKSQITIISPGLQGFFQIQRFEPPICDEKKLAIKKKKLFESFHLDSNANSDVLLKYQSELLARITPPNKQVVASEDDLNDAMESQEKMKKFLTKFFIPNERKADVWAFLTGLGPLDTINENRKNEYLALRNQWKSITQSQWRRSKILRDSFNLLNQSIGQNKQKLITVVDDPSIIAVVFNVIMSLCHCYNFLSQKHNEQIHLIRVFLFMFVQRTEKTVIKTETSNSNSNNNQNVKITYYGYRESLSYSSDDLETILFWSMLFILERGEVRRLLELPEKEKGSITAQVNDTIYIVHPLLYELLLKKGVKTFDRLIPLLTMHFSTLLPSCDCTDIWIAATAAPNFFGFIQFMVVSCFFVNFPNIMSLQPQKDQDLMKMIEPIFQVLDHYYLESVAFTLMQKSSELIQEGLADV</sequence>
<name>A0A1J4KK84_9EUKA</name>
<proteinExistence type="predicted"/>
<evidence type="ECO:0000313" key="1">
    <source>
        <dbReference type="EMBL" id="OHT11705.1"/>
    </source>
</evidence>
<reference evidence="1" key="1">
    <citation type="submission" date="2016-10" db="EMBL/GenBank/DDBJ databases">
        <authorList>
            <person name="Benchimol M."/>
            <person name="Almeida L.G."/>
            <person name="Vasconcelos A.T."/>
            <person name="Perreira-Neves A."/>
            <person name="Rosa I.A."/>
            <person name="Tasca T."/>
            <person name="Bogo M.R."/>
            <person name="de Souza W."/>
        </authorList>
    </citation>
    <scope>NUCLEOTIDE SEQUENCE [LARGE SCALE GENOMIC DNA]</scope>
    <source>
        <strain evidence="1">K</strain>
    </source>
</reference>
<evidence type="ECO:0000313" key="2">
    <source>
        <dbReference type="Proteomes" id="UP000179807"/>
    </source>
</evidence>
<dbReference type="GeneID" id="94835079"/>
<dbReference type="OrthoDB" id="10563077at2759"/>
<comment type="caution">
    <text evidence="1">The sequence shown here is derived from an EMBL/GenBank/DDBJ whole genome shotgun (WGS) entry which is preliminary data.</text>
</comment>
<keyword evidence="2" id="KW-1185">Reference proteome</keyword>